<dbReference type="EMBL" id="CAXIPR030004562">
    <property type="protein sequence ID" value="CAM0151489.1"/>
    <property type="molecule type" value="Genomic_DNA"/>
</dbReference>
<dbReference type="InterPro" id="IPR036397">
    <property type="entry name" value="RNaseH_sf"/>
</dbReference>
<evidence type="ECO:0000256" key="1">
    <source>
        <dbReference type="SAM" id="Phobius"/>
    </source>
</evidence>
<name>A0ABC9HCC7_9POAL</name>
<dbReference type="AlphaFoldDB" id="A0ABC9HCC7"/>
<dbReference type="PANTHER" id="PTHR10797">
    <property type="entry name" value="CCR4-NOT TRANSCRIPTION COMPLEX SUBUNIT"/>
    <property type="match status" value="1"/>
</dbReference>
<reference evidence="2 3" key="1">
    <citation type="submission" date="2024-10" db="EMBL/GenBank/DDBJ databases">
        <authorList>
            <person name="Ryan C."/>
        </authorList>
    </citation>
    <scope>NUCLEOTIDE SEQUENCE [LARGE SCALE GENOMIC DNA]</scope>
</reference>
<dbReference type="InterPro" id="IPR039637">
    <property type="entry name" value="CNOT7/CNOT8/Pop2"/>
</dbReference>
<dbReference type="Gene3D" id="3.30.420.10">
    <property type="entry name" value="Ribonuclease H-like superfamily/Ribonuclease H"/>
    <property type="match status" value="1"/>
</dbReference>
<proteinExistence type="predicted"/>
<protein>
    <submittedName>
        <fullName evidence="2">Uncharacterized protein</fullName>
    </submittedName>
</protein>
<keyword evidence="3" id="KW-1185">Reference proteome</keyword>
<organism evidence="2 3">
    <name type="scientific">Urochloa decumbens</name>
    <dbReference type="NCBI Taxonomy" id="240449"/>
    <lineage>
        <taxon>Eukaryota</taxon>
        <taxon>Viridiplantae</taxon>
        <taxon>Streptophyta</taxon>
        <taxon>Embryophyta</taxon>
        <taxon>Tracheophyta</taxon>
        <taxon>Spermatophyta</taxon>
        <taxon>Magnoliopsida</taxon>
        <taxon>Liliopsida</taxon>
        <taxon>Poales</taxon>
        <taxon>Poaceae</taxon>
        <taxon>PACMAD clade</taxon>
        <taxon>Panicoideae</taxon>
        <taxon>Panicodae</taxon>
        <taxon>Paniceae</taxon>
        <taxon>Melinidinae</taxon>
        <taxon>Urochloa</taxon>
    </lineage>
</organism>
<evidence type="ECO:0000313" key="2">
    <source>
        <dbReference type="EMBL" id="CAM0151489.1"/>
    </source>
</evidence>
<dbReference type="InterPro" id="IPR012337">
    <property type="entry name" value="RNaseH-like_sf"/>
</dbReference>
<dbReference type="SUPFAM" id="SSF53098">
    <property type="entry name" value="Ribonuclease H-like"/>
    <property type="match status" value="1"/>
</dbReference>
<accession>A0ABC9HCC7</accession>
<keyword evidence="1" id="KW-0472">Membrane</keyword>
<sequence>MHPAGASHPAEPPPPFPMPPPLYNAVPMPLPPPPPPPVIPVRRVWDFNFDPEMQFLRNFAINARYAAVSIHYPGAPRSQGPAVTADQRYGAMKANVDRLKPIQLGLAVYNDYGHIAAWEFNLRGFDPADDPHTDDSVAYLENRGLRFNDHNESGVTPARLAAGLNSCGLFRRQGVSWATYAGSYHVAYLMRILSAGGGNGDNLLLPYSLTGFLDVVRERLGDDVYDVARMAVEVGLPPGLERVAAALSLLPAALSPCLAGAGSVLVLQAFMRLKYDRFGGDVNRFRGLIHGIQVV</sequence>
<keyword evidence="1" id="KW-0812">Transmembrane</keyword>
<gene>
    <name evidence="2" type="ORF">URODEC1_LOCUS124424</name>
</gene>
<dbReference type="Proteomes" id="UP001497457">
    <property type="component" value="Unassembled WGS sequence"/>
</dbReference>
<feature type="transmembrane region" description="Helical" evidence="1">
    <location>
        <begin position="243"/>
        <end position="267"/>
    </location>
</feature>
<evidence type="ECO:0000313" key="3">
    <source>
        <dbReference type="Proteomes" id="UP001497457"/>
    </source>
</evidence>
<comment type="caution">
    <text evidence="2">The sequence shown here is derived from an EMBL/GenBank/DDBJ whole genome shotgun (WGS) entry which is preliminary data.</text>
</comment>
<keyword evidence="1" id="KW-1133">Transmembrane helix</keyword>